<evidence type="ECO:0000313" key="4">
    <source>
        <dbReference type="RefSeq" id="XP_033581511.1"/>
    </source>
</evidence>
<reference evidence="4" key="3">
    <citation type="submission" date="2025-04" db="UniProtKB">
        <authorList>
            <consortium name="RefSeq"/>
        </authorList>
    </citation>
    <scope>IDENTIFICATION</scope>
    <source>
        <strain evidence="4">CBS 304.34</strain>
    </source>
</reference>
<dbReference type="EMBL" id="MU003694">
    <property type="protein sequence ID" value="KAF2814547.1"/>
    <property type="molecule type" value="Genomic_DNA"/>
</dbReference>
<feature type="region of interest" description="Disordered" evidence="1">
    <location>
        <begin position="1"/>
        <end position="22"/>
    </location>
</feature>
<evidence type="ECO:0000256" key="1">
    <source>
        <dbReference type="SAM" id="MobiDB-lite"/>
    </source>
</evidence>
<evidence type="ECO:0000313" key="2">
    <source>
        <dbReference type="EMBL" id="KAF2814547.1"/>
    </source>
</evidence>
<evidence type="ECO:0008006" key="5">
    <source>
        <dbReference type="Google" id="ProtNLM"/>
    </source>
</evidence>
<dbReference type="Proteomes" id="UP000504636">
    <property type="component" value="Unplaced"/>
</dbReference>
<dbReference type="AlphaFoldDB" id="A0A6A6Z2T8"/>
<dbReference type="OrthoDB" id="10582278at2759"/>
<protein>
    <recommendedName>
        <fullName evidence="5">F-box domain-containing protein</fullName>
    </recommendedName>
</protein>
<proteinExistence type="predicted"/>
<keyword evidence="3" id="KW-1185">Reference proteome</keyword>
<evidence type="ECO:0000313" key="3">
    <source>
        <dbReference type="Proteomes" id="UP000504636"/>
    </source>
</evidence>
<gene>
    <name evidence="2 4" type="ORF">BDZ99DRAFT_515335</name>
</gene>
<sequence>MALQSKALEDAPSPNASPDTLLDGSPDYFGPSGFLAYPTEIVEIIAEALPRNSFLALRQTCKEIQEKADYHFKNRHLLAKRVALVDGACLNTLVELASQPKFASRVRHVHIEIEDSLILLASDTASRQTRKVTDWTNPN</sequence>
<reference evidence="2 4" key="1">
    <citation type="journal article" date="2020" name="Stud. Mycol.">
        <title>101 Dothideomycetes genomes: a test case for predicting lifestyles and emergence of pathogens.</title>
        <authorList>
            <person name="Haridas S."/>
            <person name="Albert R."/>
            <person name="Binder M."/>
            <person name="Bloem J."/>
            <person name="Labutti K."/>
            <person name="Salamov A."/>
            <person name="Andreopoulos B."/>
            <person name="Baker S."/>
            <person name="Barry K."/>
            <person name="Bills G."/>
            <person name="Bluhm B."/>
            <person name="Cannon C."/>
            <person name="Castanera R."/>
            <person name="Culley D."/>
            <person name="Daum C."/>
            <person name="Ezra D."/>
            <person name="Gonzalez J."/>
            <person name="Henrissat B."/>
            <person name="Kuo A."/>
            <person name="Liang C."/>
            <person name="Lipzen A."/>
            <person name="Lutzoni F."/>
            <person name="Magnuson J."/>
            <person name="Mondo S."/>
            <person name="Nolan M."/>
            <person name="Ohm R."/>
            <person name="Pangilinan J."/>
            <person name="Park H.-J."/>
            <person name="Ramirez L."/>
            <person name="Alfaro M."/>
            <person name="Sun H."/>
            <person name="Tritt A."/>
            <person name="Yoshinaga Y."/>
            <person name="Zwiers L.-H."/>
            <person name="Turgeon B."/>
            <person name="Goodwin S."/>
            <person name="Spatafora J."/>
            <person name="Crous P."/>
            <person name="Grigoriev I."/>
        </authorList>
    </citation>
    <scope>NUCLEOTIDE SEQUENCE</scope>
    <source>
        <strain evidence="2 4">CBS 304.34</strain>
    </source>
</reference>
<reference evidence="4" key="2">
    <citation type="submission" date="2020-04" db="EMBL/GenBank/DDBJ databases">
        <authorList>
            <consortium name="NCBI Genome Project"/>
        </authorList>
    </citation>
    <scope>NUCLEOTIDE SEQUENCE</scope>
    <source>
        <strain evidence="4">CBS 304.34</strain>
    </source>
</reference>
<accession>A0A6A6Z2T8</accession>
<organism evidence="2">
    <name type="scientific">Mytilinidion resinicola</name>
    <dbReference type="NCBI Taxonomy" id="574789"/>
    <lineage>
        <taxon>Eukaryota</taxon>
        <taxon>Fungi</taxon>
        <taxon>Dikarya</taxon>
        <taxon>Ascomycota</taxon>
        <taxon>Pezizomycotina</taxon>
        <taxon>Dothideomycetes</taxon>
        <taxon>Pleosporomycetidae</taxon>
        <taxon>Mytilinidiales</taxon>
        <taxon>Mytilinidiaceae</taxon>
        <taxon>Mytilinidion</taxon>
    </lineage>
</organism>
<name>A0A6A6Z2T8_9PEZI</name>
<dbReference type="GeneID" id="54465854"/>
<dbReference type="RefSeq" id="XP_033581511.1">
    <property type="nucleotide sequence ID" value="XM_033724961.1"/>
</dbReference>